<keyword evidence="2" id="KW-0413">Isomerase</keyword>
<organism evidence="3 4">
    <name type="scientific">Venturia nashicola</name>
    <dbReference type="NCBI Taxonomy" id="86259"/>
    <lineage>
        <taxon>Eukaryota</taxon>
        <taxon>Fungi</taxon>
        <taxon>Dikarya</taxon>
        <taxon>Ascomycota</taxon>
        <taxon>Pezizomycotina</taxon>
        <taxon>Dothideomycetes</taxon>
        <taxon>Pleosporomycetidae</taxon>
        <taxon>Venturiales</taxon>
        <taxon>Venturiaceae</taxon>
        <taxon>Venturia</taxon>
    </lineage>
</organism>
<dbReference type="InterPro" id="IPR007400">
    <property type="entry name" value="PrpF-like"/>
</dbReference>
<evidence type="ECO:0000256" key="2">
    <source>
        <dbReference type="ARBA" id="ARBA00023235"/>
    </source>
</evidence>
<protein>
    <submittedName>
        <fullName evidence="3">DUF453 domain protein</fullName>
    </submittedName>
</protein>
<dbReference type="GO" id="GO:0016853">
    <property type="term" value="F:isomerase activity"/>
    <property type="evidence" value="ECO:0007669"/>
    <property type="project" value="UniProtKB-KW"/>
</dbReference>
<evidence type="ECO:0000313" key="3">
    <source>
        <dbReference type="EMBL" id="TID24350.1"/>
    </source>
</evidence>
<dbReference type="AlphaFoldDB" id="A0A4Z1PLI8"/>
<gene>
    <name evidence="3" type="ORF">E6O75_ATG02715</name>
</gene>
<name>A0A4Z1PLI8_9PEZI</name>
<dbReference type="PANTHER" id="PTHR43709">
    <property type="entry name" value="ACONITATE ISOMERASE-RELATED"/>
    <property type="match status" value="1"/>
</dbReference>
<keyword evidence="4" id="KW-1185">Reference proteome</keyword>
<accession>A0A4Z1PLI8</accession>
<proteinExistence type="inferred from homology"/>
<evidence type="ECO:0000256" key="1">
    <source>
        <dbReference type="ARBA" id="ARBA00007673"/>
    </source>
</evidence>
<dbReference type="EMBL" id="SNSC02000005">
    <property type="protein sequence ID" value="TID24350.1"/>
    <property type="molecule type" value="Genomic_DNA"/>
</dbReference>
<dbReference type="STRING" id="86259.A0A4Z1PLI8"/>
<evidence type="ECO:0000313" key="4">
    <source>
        <dbReference type="Proteomes" id="UP000298493"/>
    </source>
</evidence>
<dbReference type="PANTHER" id="PTHR43709:SF2">
    <property type="entry name" value="DUF453 DOMAIN PROTEIN (AFU_ORTHOLOGUE AFUA_6G00360)"/>
    <property type="match status" value="1"/>
</dbReference>
<comment type="caution">
    <text evidence="3">The sequence shown here is derived from an EMBL/GenBank/DDBJ whole genome shotgun (WGS) entry which is preliminary data.</text>
</comment>
<reference evidence="3 4" key="1">
    <citation type="submission" date="2019-04" db="EMBL/GenBank/DDBJ databases">
        <title>High contiguity whole genome sequence and gene annotation resource for two Venturia nashicola isolates.</title>
        <authorList>
            <person name="Prokchorchik M."/>
            <person name="Won K."/>
            <person name="Lee Y."/>
            <person name="Choi E.D."/>
            <person name="Segonzac C."/>
            <person name="Sohn K.H."/>
        </authorList>
    </citation>
    <scope>NUCLEOTIDE SEQUENCE [LARGE SCALE GENOMIC DNA]</scope>
    <source>
        <strain evidence="3 4">PRI2</strain>
    </source>
</reference>
<comment type="similarity">
    <text evidence="1">Belongs to the PrpF family.</text>
</comment>
<sequence length="94" mass="9745">MKAIILSQGTNAADTLDLAARFISDGQPHRAIPLTAALCTAALCTAAAAKVPGSILHQCVREKPVNADVITIGHPSGRIQVKATMDDKGCTVRP</sequence>
<dbReference type="Proteomes" id="UP000298493">
    <property type="component" value="Unassembled WGS sequence"/>
</dbReference>
<dbReference type="Gene3D" id="3.10.310.10">
    <property type="entry name" value="Diaminopimelate Epimerase, Chain A, domain 1"/>
    <property type="match status" value="1"/>
</dbReference>
<dbReference type="SUPFAM" id="SSF54506">
    <property type="entry name" value="Diaminopimelate epimerase-like"/>
    <property type="match status" value="1"/>
</dbReference>
<dbReference type="Pfam" id="PF04303">
    <property type="entry name" value="PrpF"/>
    <property type="match status" value="1"/>
</dbReference>